<dbReference type="InterPro" id="IPR037923">
    <property type="entry name" value="HTH-like"/>
</dbReference>
<dbReference type="SUPFAM" id="SSF51215">
    <property type="entry name" value="Regulatory protein AraC"/>
    <property type="match status" value="1"/>
</dbReference>
<accession>A0ABR6NE76</accession>
<dbReference type="PANTHER" id="PTHR46796">
    <property type="entry name" value="HTH-TYPE TRANSCRIPTIONAL ACTIVATOR RHAS-RELATED"/>
    <property type="match status" value="1"/>
</dbReference>
<evidence type="ECO:0000256" key="1">
    <source>
        <dbReference type="ARBA" id="ARBA00023015"/>
    </source>
</evidence>
<dbReference type="EMBL" id="JACHKA010000001">
    <property type="protein sequence ID" value="MBB5985579.1"/>
    <property type="molecule type" value="Genomic_DNA"/>
</dbReference>
<keyword evidence="3" id="KW-0804">Transcription</keyword>
<dbReference type="SMART" id="SM00342">
    <property type="entry name" value="HTH_ARAC"/>
    <property type="match status" value="1"/>
</dbReference>
<dbReference type="PROSITE" id="PS01124">
    <property type="entry name" value="HTH_ARAC_FAMILY_2"/>
    <property type="match status" value="1"/>
</dbReference>
<organism evidence="5 6">
    <name type="scientific">Sphingobium lignivorans</name>
    <dbReference type="NCBI Taxonomy" id="2735886"/>
    <lineage>
        <taxon>Bacteria</taxon>
        <taxon>Pseudomonadati</taxon>
        <taxon>Pseudomonadota</taxon>
        <taxon>Alphaproteobacteria</taxon>
        <taxon>Sphingomonadales</taxon>
        <taxon>Sphingomonadaceae</taxon>
        <taxon>Sphingobium</taxon>
    </lineage>
</organism>
<dbReference type="SUPFAM" id="SSF46689">
    <property type="entry name" value="Homeodomain-like"/>
    <property type="match status" value="1"/>
</dbReference>
<dbReference type="InterPro" id="IPR020449">
    <property type="entry name" value="Tscrpt_reg_AraC-type_HTH"/>
</dbReference>
<proteinExistence type="predicted"/>
<evidence type="ECO:0000313" key="5">
    <source>
        <dbReference type="EMBL" id="MBB5985579.1"/>
    </source>
</evidence>
<dbReference type="InterPro" id="IPR035418">
    <property type="entry name" value="AraC-bd_2"/>
</dbReference>
<evidence type="ECO:0000313" key="6">
    <source>
        <dbReference type="Proteomes" id="UP001138540"/>
    </source>
</evidence>
<comment type="caution">
    <text evidence="5">The sequence shown here is derived from an EMBL/GenBank/DDBJ whole genome shotgun (WGS) entry which is preliminary data.</text>
</comment>
<sequence length="324" mass="36206">MMDLISTNGLPRADRGAAWAALYATRMSKCEFTPGDTDRFDAELRITQLGPVKIARHAMDRCSVERRRSDIVIGAPRLYNFLLQAEGTGTFYQCGKESELTPGDFVLCDTGLPHFFKTEGPAVNIMVRVPLKILSTYLPTPEQFCGQRLGRAAGLIGAAAAMVRELGSGQGPGCSPLDEERVARYLLEMISMSYTSSNAPLADASAIAWQRRRDVIQFIEDNLRDPDLSPALISARLRVSGRHLRTVFASGGEKILAYILRRRLEECARQMSNPAWSMHTLTEIAFSWGFNSSAHFTRTFHEKYSVAPREFRRRALERSVTKHS</sequence>
<evidence type="ECO:0000259" key="4">
    <source>
        <dbReference type="PROSITE" id="PS01124"/>
    </source>
</evidence>
<feature type="domain" description="HTH araC/xylS-type" evidence="4">
    <location>
        <begin position="213"/>
        <end position="314"/>
    </location>
</feature>
<name>A0ABR6NE76_9SPHN</name>
<keyword evidence="2" id="KW-0238">DNA-binding</keyword>
<dbReference type="InterPro" id="IPR050204">
    <property type="entry name" value="AraC_XylS_family_regulators"/>
</dbReference>
<dbReference type="Gene3D" id="1.10.10.60">
    <property type="entry name" value="Homeodomain-like"/>
    <property type="match status" value="1"/>
</dbReference>
<evidence type="ECO:0000256" key="3">
    <source>
        <dbReference type="ARBA" id="ARBA00023163"/>
    </source>
</evidence>
<protein>
    <submittedName>
        <fullName evidence="5">AraC-like DNA-binding protein</fullName>
    </submittedName>
</protein>
<reference evidence="5 6" key="1">
    <citation type="submission" date="2020-08" db="EMBL/GenBank/DDBJ databases">
        <title>Exploring microbial biodiversity for novel pathways involved in the catabolism of aromatic compounds derived from lignin.</title>
        <authorList>
            <person name="Elkins J."/>
        </authorList>
    </citation>
    <scope>NUCLEOTIDE SEQUENCE [LARGE SCALE GENOMIC DNA]</scope>
    <source>
        <strain evidence="5 6">B1D3A</strain>
    </source>
</reference>
<keyword evidence="6" id="KW-1185">Reference proteome</keyword>
<dbReference type="PRINTS" id="PR00032">
    <property type="entry name" value="HTHARAC"/>
</dbReference>
<dbReference type="Pfam" id="PF12833">
    <property type="entry name" value="HTH_18"/>
    <property type="match status" value="1"/>
</dbReference>
<dbReference type="InterPro" id="IPR009057">
    <property type="entry name" value="Homeodomain-like_sf"/>
</dbReference>
<dbReference type="Pfam" id="PF14525">
    <property type="entry name" value="AraC_binding_2"/>
    <property type="match status" value="1"/>
</dbReference>
<dbReference type="Proteomes" id="UP001138540">
    <property type="component" value="Unassembled WGS sequence"/>
</dbReference>
<evidence type="ECO:0000256" key="2">
    <source>
        <dbReference type="ARBA" id="ARBA00023125"/>
    </source>
</evidence>
<keyword evidence="1" id="KW-0805">Transcription regulation</keyword>
<dbReference type="PANTHER" id="PTHR46796:SF6">
    <property type="entry name" value="ARAC SUBFAMILY"/>
    <property type="match status" value="1"/>
</dbReference>
<dbReference type="InterPro" id="IPR018060">
    <property type="entry name" value="HTH_AraC"/>
</dbReference>
<gene>
    <name evidence="5" type="ORF">HNP60_001553</name>
</gene>